<proteinExistence type="predicted"/>
<dbReference type="Proteomes" id="UP000005947">
    <property type="component" value="Unassembled WGS sequence"/>
</dbReference>
<evidence type="ECO:0000313" key="2">
    <source>
        <dbReference type="Proteomes" id="UP000005947"/>
    </source>
</evidence>
<dbReference type="EMBL" id="ACGK02000001">
    <property type="protein sequence ID" value="EGF23635.1"/>
    <property type="molecule type" value="Genomic_DNA"/>
</dbReference>
<name>F1T4J1_9ACTN</name>
<dbReference type="AlphaFoldDB" id="F1T4J1"/>
<organism evidence="1 2">
    <name type="scientific">Fannyhessea vaginae DSM 15829</name>
    <dbReference type="NCBI Taxonomy" id="525256"/>
    <lineage>
        <taxon>Bacteria</taxon>
        <taxon>Bacillati</taxon>
        <taxon>Actinomycetota</taxon>
        <taxon>Coriobacteriia</taxon>
        <taxon>Coriobacteriales</taxon>
        <taxon>Atopobiaceae</taxon>
        <taxon>Fannyhessea</taxon>
    </lineage>
</organism>
<sequence>MFACLNLIVLCLLHDTIKALVNHEKGCIMGKKSDEVLDINYDQLADYLHTHHSVYMKVDNDVYYLTDANYEAWRAQDTSLRNAKNHFVDCSELVATVDEFLMLGFINGKTIKDVFSSATFYPSLKGSKDK</sequence>
<accession>F1T4J1</accession>
<keyword evidence="2" id="KW-1185">Reference proteome</keyword>
<protein>
    <recommendedName>
        <fullName evidence="3">CDP-alcohol phosphatidyltransferase</fullName>
    </recommendedName>
</protein>
<reference evidence="1 2" key="1">
    <citation type="submission" date="2011-02" db="EMBL/GenBank/DDBJ databases">
        <authorList>
            <person name="Muzny D."/>
            <person name="Qin X."/>
            <person name="Buhay C."/>
            <person name="Dugan-Rocha S."/>
            <person name="Ding Y."/>
            <person name="Chen G."/>
            <person name="Hawes A."/>
            <person name="Holder M."/>
            <person name="Jhangiani S."/>
            <person name="Johnson A."/>
            <person name="Khan Z."/>
            <person name="Li Z."/>
            <person name="Liu W."/>
            <person name="Liu X."/>
            <person name="Perez L."/>
            <person name="Shen H."/>
            <person name="Wang Q."/>
            <person name="Watt J."/>
            <person name="Xi L."/>
            <person name="Xin Y."/>
            <person name="Zhou J."/>
            <person name="Deng J."/>
            <person name="Jiang H."/>
            <person name="Liu Y."/>
            <person name="Qu J."/>
            <person name="Song X.-Z."/>
            <person name="Zhang L."/>
            <person name="Villasana D."/>
            <person name="Johnson A."/>
            <person name="Liu J."/>
            <person name="Liyanage D."/>
            <person name="Lorensuhewa L."/>
            <person name="Robinson T."/>
            <person name="Song A."/>
            <person name="Song B.-B."/>
            <person name="Dinh H."/>
            <person name="Thornton R."/>
            <person name="Coyle M."/>
            <person name="Francisco L."/>
            <person name="Jackson L."/>
            <person name="Javaid M."/>
            <person name="Korchina V."/>
            <person name="Kovar C."/>
            <person name="Mata R."/>
            <person name="Mathew T."/>
            <person name="Ngo R."/>
            <person name="Nguyen L."/>
            <person name="Nguyen N."/>
            <person name="Okwuonu G."/>
            <person name="Ongeri F."/>
            <person name="Pham C."/>
            <person name="Simmons D."/>
            <person name="Wilczek-Boney K."/>
            <person name="Hale W."/>
            <person name="Jakkamsetti A."/>
            <person name="Pham P."/>
            <person name="Ruth R."/>
            <person name="San Lucas F."/>
            <person name="Warren J."/>
            <person name="Zhang J."/>
            <person name="Zhao Z."/>
            <person name="Zhou C."/>
            <person name="Zhu D."/>
            <person name="Lee S."/>
            <person name="Bess C."/>
            <person name="Blankenburg K."/>
            <person name="Forbes L."/>
            <person name="Fu Q."/>
            <person name="Gubbala S."/>
            <person name="Hirani K."/>
            <person name="Jayaseelan J.C."/>
            <person name="Lara F."/>
            <person name="Munidasa M."/>
            <person name="Palculict T."/>
            <person name="Patil S."/>
            <person name="Pu L.-L."/>
            <person name="Saada N."/>
            <person name="Tang L."/>
            <person name="Weissenberger G."/>
            <person name="Zhu Y."/>
            <person name="Hemphill L."/>
            <person name="Shang Y."/>
            <person name="Youmans B."/>
            <person name="Ayvaz T."/>
            <person name="Ross M."/>
            <person name="Santibanez J."/>
            <person name="Aqrawi P."/>
            <person name="Gross S."/>
            <person name="Joshi V."/>
            <person name="Fowler G."/>
            <person name="Nazareth L."/>
            <person name="Reid J."/>
            <person name="Worley K."/>
            <person name="Petrosino J."/>
            <person name="Highlander S."/>
            <person name="Gibbs R."/>
        </authorList>
    </citation>
    <scope>NUCLEOTIDE SEQUENCE [LARGE SCALE GENOMIC DNA]</scope>
    <source>
        <strain evidence="1 2">DSM 15829</strain>
    </source>
</reference>
<evidence type="ECO:0008006" key="3">
    <source>
        <dbReference type="Google" id="ProtNLM"/>
    </source>
</evidence>
<gene>
    <name evidence="1" type="ORF">HMPREF0091_10582</name>
</gene>
<dbReference type="eggNOG" id="ENOG50341VN">
    <property type="taxonomic scope" value="Bacteria"/>
</dbReference>
<evidence type="ECO:0000313" key="1">
    <source>
        <dbReference type="EMBL" id="EGF23635.1"/>
    </source>
</evidence>
<comment type="caution">
    <text evidence="1">The sequence shown here is derived from an EMBL/GenBank/DDBJ whole genome shotgun (WGS) entry which is preliminary data.</text>
</comment>